<reference evidence="11" key="1">
    <citation type="journal article" date="2004" name="Fungal Genet. Biol.">
        <title>Insight into the genome of Aspergillus fumigatus: analysis of a 922 kb region encompassing the nitrate assimilation gene cluster.</title>
        <authorList>
            <person name="Pain A."/>
            <person name="Woodward J."/>
            <person name="Quail M.A."/>
            <person name="Anderson M.J."/>
            <person name="Clark R."/>
            <person name="Collins M."/>
            <person name="Fosker N."/>
            <person name="Fraser A."/>
            <person name="Harris D."/>
            <person name="Larke N."/>
            <person name="Murphy L."/>
            <person name="Humphray S."/>
            <person name="O'Neil S."/>
            <person name="Pertea M."/>
            <person name="Price C."/>
            <person name="Rabbinowitsch E."/>
            <person name="Rajandream M-A."/>
            <person name="Salzberg S."/>
            <person name="Saunders D."/>
            <person name="Seegar K."/>
            <person name="Sharp S."/>
            <person name="Warren T."/>
            <person name="Denning D.W."/>
            <person name="Barrell B."/>
            <person name="Hall N."/>
        </authorList>
    </citation>
    <scope>NUCLEOTIDE SEQUENCE</scope>
</reference>
<feature type="domain" description="GOLD" evidence="10">
    <location>
        <begin position="31"/>
        <end position="126"/>
    </location>
</feature>
<dbReference type="GO" id="GO:0030134">
    <property type="term" value="C:COPII-coated ER to Golgi transport vesicle"/>
    <property type="evidence" value="ECO:0007669"/>
    <property type="project" value="EnsemblFungi"/>
</dbReference>
<dbReference type="SUPFAM" id="SSF101576">
    <property type="entry name" value="Supernatant protein factor (SPF), C-terminal domain"/>
    <property type="match status" value="1"/>
</dbReference>
<keyword evidence="4 9" id="KW-0732">Signal</keyword>
<dbReference type="GO" id="GO:0006621">
    <property type="term" value="P:protein retention in ER lumen"/>
    <property type="evidence" value="ECO:0007669"/>
    <property type="project" value="EnsemblFungi"/>
</dbReference>
<evidence type="ECO:0000256" key="8">
    <source>
        <dbReference type="RuleBase" id="RU003827"/>
    </source>
</evidence>
<dbReference type="GO" id="GO:0016020">
    <property type="term" value="C:membrane"/>
    <property type="evidence" value="ECO:0007669"/>
    <property type="project" value="UniProtKB-SubCell"/>
</dbReference>
<feature type="signal peptide" evidence="9">
    <location>
        <begin position="1"/>
        <end position="21"/>
    </location>
</feature>
<dbReference type="EMBL" id="BX649605">
    <property type="protein sequence ID" value="CAE47873.1"/>
    <property type="molecule type" value="Genomic_DNA"/>
</dbReference>
<feature type="chain" id="PRO_5005699707" evidence="9">
    <location>
        <begin position="22"/>
        <end position="226"/>
    </location>
</feature>
<evidence type="ECO:0000256" key="7">
    <source>
        <dbReference type="ARBA" id="ARBA00037847"/>
    </source>
</evidence>
<name>Q6MYY6_ASPFM</name>
<comment type="similarity">
    <text evidence="2 8">Belongs to the EMP24/GP25L family.</text>
</comment>
<dbReference type="AlphaFoldDB" id="Q6MYY6"/>
<evidence type="ECO:0000256" key="2">
    <source>
        <dbReference type="ARBA" id="ARBA00007104"/>
    </source>
</evidence>
<keyword evidence="3 8" id="KW-0812">Transmembrane</keyword>
<dbReference type="InterPro" id="IPR009038">
    <property type="entry name" value="GOLD_dom"/>
</dbReference>
<comment type="subcellular location">
    <subcellularLocation>
        <location evidence="7">Endomembrane system</location>
        <topology evidence="7">Single-pass membrane protein</topology>
    </subcellularLocation>
    <subcellularLocation>
        <location evidence="1 8">Membrane</location>
        <topology evidence="1 8">Single-pass type I membrane protein</topology>
    </subcellularLocation>
</comment>
<dbReference type="GO" id="GO:0016050">
    <property type="term" value="P:vesicle organization"/>
    <property type="evidence" value="ECO:0007669"/>
    <property type="project" value="EnsemblFungi"/>
</dbReference>
<dbReference type="SMART" id="SM01190">
    <property type="entry name" value="EMP24_GP25L"/>
    <property type="match status" value="1"/>
</dbReference>
<gene>
    <name evidence="11" type="ORF">AfA24A6.125</name>
</gene>
<evidence type="ECO:0000256" key="3">
    <source>
        <dbReference type="ARBA" id="ARBA00022692"/>
    </source>
</evidence>
<dbReference type="GO" id="GO:0005783">
    <property type="term" value="C:endoplasmic reticulum"/>
    <property type="evidence" value="ECO:0007669"/>
    <property type="project" value="EnsemblFungi"/>
</dbReference>
<evidence type="ECO:0000256" key="5">
    <source>
        <dbReference type="ARBA" id="ARBA00022989"/>
    </source>
</evidence>
<dbReference type="GO" id="GO:0006888">
    <property type="term" value="P:endoplasmic reticulum to Golgi vesicle-mediated transport"/>
    <property type="evidence" value="ECO:0007669"/>
    <property type="project" value="EnsemblFungi"/>
</dbReference>
<dbReference type="PROSITE" id="PS50866">
    <property type="entry name" value="GOLD"/>
    <property type="match status" value="1"/>
</dbReference>
<proteinExistence type="inferred from homology"/>
<evidence type="ECO:0000259" key="10">
    <source>
        <dbReference type="PROSITE" id="PS50866"/>
    </source>
</evidence>
<evidence type="ECO:0000256" key="6">
    <source>
        <dbReference type="ARBA" id="ARBA00023136"/>
    </source>
</evidence>
<evidence type="ECO:0000256" key="4">
    <source>
        <dbReference type="ARBA" id="ARBA00022729"/>
    </source>
</evidence>
<organism evidence="11">
    <name type="scientific">Aspergillus fumigatus</name>
    <name type="common">Neosartorya fumigata</name>
    <dbReference type="NCBI Taxonomy" id="746128"/>
    <lineage>
        <taxon>Eukaryota</taxon>
        <taxon>Fungi</taxon>
        <taxon>Dikarya</taxon>
        <taxon>Ascomycota</taxon>
        <taxon>Pezizomycotina</taxon>
        <taxon>Eurotiomycetes</taxon>
        <taxon>Eurotiomycetidae</taxon>
        <taxon>Eurotiales</taxon>
        <taxon>Aspergillaceae</taxon>
        <taxon>Aspergillus</taxon>
        <taxon>Aspergillus subgen. Fumigati</taxon>
    </lineage>
</organism>
<keyword evidence="6" id="KW-0472">Membrane</keyword>
<evidence type="ECO:0000313" key="11">
    <source>
        <dbReference type="EMBL" id="CAE47873.1"/>
    </source>
</evidence>
<evidence type="ECO:0000256" key="9">
    <source>
        <dbReference type="SAM" id="SignalP"/>
    </source>
</evidence>
<accession>Q6MYY6</accession>
<evidence type="ECO:0000256" key="1">
    <source>
        <dbReference type="ARBA" id="ARBA00004479"/>
    </source>
</evidence>
<protein>
    <submittedName>
        <fullName evidence="11">Endosomal p24b protein, putative</fullName>
    </submittedName>
</protein>
<dbReference type="Pfam" id="PF01105">
    <property type="entry name" value="EMP24_GP25L"/>
    <property type="match status" value="1"/>
</dbReference>
<dbReference type="PANTHER" id="PTHR22811">
    <property type="entry name" value="TRANSMEMBRANE EMP24 DOMAIN-CONTAINING PROTEIN"/>
    <property type="match status" value="1"/>
</dbReference>
<sequence length="226" mass="25905">MRFSTTTLLISALGWITAVAGHNIQLKAHSRECFHETLHKDDKMTVTFQVGDREFGGSGNLEIDFWVGPLKLKLVEDPLKNRQYFRQAVSSEDYSFTAHADGKYVYCFSNEGWTSNSKEVSFNVHGIVYVPEHELAQDPLEVEANSFFAVRKLSEALAQVKDEQSYIVVRERVHRNTAESTNARVKWWSIFQLAVLIGEGIFQVWWLKRFFEVGVTIPNRPVKSCN</sequence>
<dbReference type="InterPro" id="IPR036598">
    <property type="entry name" value="GOLD_dom_sf"/>
</dbReference>
<dbReference type="InterPro" id="IPR015720">
    <property type="entry name" value="Emp24-like"/>
</dbReference>
<keyword evidence="5" id="KW-1133">Transmembrane helix</keyword>